<name>A0A1Y2IJ25_TRAC3</name>
<dbReference type="EMBL" id="KZ084123">
    <property type="protein sequence ID" value="OSC99921.1"/>
    <property type="molecule type" value="Genomic_DNA"/>
</dbReference>
<keyword evidence="2" id="KW-1185">Reference proteome</keyword>
<proteinExistence type="predicted"/>
<dbReference type="STRING" id="1353009.A0A1Y2IJ25"/>
<accession>A0A1Y2IJ25</accession>
<protein>
    <submittedName>
        <fullName evidence="1">Uncharacterized protein</fullName>
    </submittedName>
</protein>
<dbReference type="Proteomes" id="UP000193067">
    <property type="component" value="Unassembled WGS sequence"/>
</dbReference>
<dbReference type="OrthoDB" id="8922241at2759"/>
<evidence type="ECO:0000313" key="1">
    <source>
        <dbReference type="EMBL" id="OSC99921.1"/>
    </source>
</evidence>
<reference evidence="1 2" key="1">
    <citation type="journal article" date="2015" name="Biotechnol. Biofuels">
        <title>Enhanced degradation of softwood versus hardwood by the white-rot fungus Pycnoporus coccineus.</title>
        <authorList>
            <person name="Couturier M."/>
            <person name="Navarro D."/>
            <person name="Chevret D."/>
            <person name="Henrissat B."/>
            <person name="Piumi F."/>
            <person name="Ruiz-Duenas F.J."/>
            <person name="Martinez A.T."/>
            <person name="Grigoriev I.V."/>
            <person name="Riley R."/>
            <person name="Lipzen A."/>
            <person name="Berrin J.G."/>
            <person name="Master E.R."/>
            <person name="Rosso M.N."/>
        </authorList>
    </citation>
    <scope>NUCLEOTIDE SEQUENCE [LARGE SCALE GENOMIC DNA]</scope>
    <source>
        <strain evidence="1 2">BRFM310</strain>
    </source>
</reference>
<organism evidence="1 2">
    <name type="scientific">Trametes coccinea (strain BRFM310)</name>
    <name type="common">Pycnoporus coccineus</name>
    <dbReference type="NCBI Taxonomy" id="1353009"/>
    <lineage>
        <taxon>Eukaryota</taxon>
        <taxon>Fungi</taxon>
        <taxon>Dikarya</taxon>
        <taxon>Basidiomycota</taxon>
        <taxon>Agaricomycotina</taxon>
        <taxon>Agaricomycetes</taxon>
        <taxon>Polyporales</taxon>
        <taxon>Polyporaceae</taxon>
        <taxon>Trametes</taxon>
    </lineage>
</organism>
<evidence type="ECO:0000313" key="2">
    <source>
        <dbReference type="Proteomes" id="UP000193067"/>
    </source>
</evidence>
<gene>
    <name evidence="1" type="ORF">PYCCODRAFT_1460517</name>
</gene>
<sequence length="278" mass="30670">MSPSCSYLPADCPASFDDDLSSLHGYCETYSDPGVGAWDVSLHTASAYGPQWPSPQTLSPHEAELQNNYLDTQFTPLPALMDDMLLAHSTHDVPPADPWTITQGAEALDFYAQCSLPLRAAKVLLPRILILLVARTVARRNAPAPLTAHHLRSPSTNRWACPHCPYVQTTRRSPDLKRHMKTHFPSGTSDEAEWICCGVPLEDAQAMGVPREVLLEEAFIYGGEAMVGGCRKVFSRRDALKRHLVKRKGFCYGDALASYLQGNKIGSSIAWILMDYGQ</sequence>
<dbReference type="AlphaFoldDB" id="A0A1Y2IJ25"/>